<evidence type="ECO:0000313" key="1">
    <source>
        <dbReference type="EMBL" id="MCZ0859505.1"/>
    </source>
</evidence>
<dbReference type="Proteomes" id="UP001072034">
    <property type="component" value="Unassembled WGS sequence"/>
</dbReference>
<proteinExistence type="predicted"/>
<dbReference type="RefSeq" id="WP_268918698.1">
    <property type="nucleotide sequence ID" value="NZ_JAPTMY010000058.1"/>
</dbReference>
<dbReference type="EMBL" id="JAPTMY010000058">
    <property type="protein sequence ID" value="MCZ0859505.1"/>
    <property type="molecule type" value="Genomic_DNA"/>
</dbReference>
<reference evidence="1" key="1">
    <citation type="submission" date="2022-10" db="EMBL/GenBank/DDBJ databases">
        <title>Genome sequence of Actinomyces israelii ATCC 10048.</title>
        <authorList>
            <person name="Watt R.M."/>
            <person name="Tong W.M."/>
        </authorList>
    </citation>
    <scope>NUCLEOTIDE SEQUENCE</scope>
    <source>
        <strain evidence="1">ATCC 10048</strain>
    </source>
</reference>
<comment type="caution">
    <text evidence="1">The sequence shown here is derived from an EMBL/GenBank/DDBJ whole genome shotgun (WGS) entry which is preliminary data.</text>
</comment>
<evidence type="ECO:0000313" key="2">
    <source>
        <dbReference type="Proteomes" id="UP001072034"/>
    </source>
</evidence>
<sequence>MSIDTHLDATPSDIATSAETVGDIKTNVDSAEDDLISARKIIASDLEGESALSASVAITSQVSSCEDLVADLESYRTALDNLSWALSAIKTDLEGVRSRAVEGGLELAGETIIEPKGVAHFQWTDPNSTAPLCGGPSHYGPVQPSLDDAEQAKVALYSTLETDTSDIRDREASARQDFADACSRITDGNPVAHTASSTVSGYFVPSKGEDGWATAGNVASSGAMRASDATLLAGGVALSSTRPGVDHTLANGKIVRSHAANKGMAIGSWKNAFNDGNLTNWRIPASATGTTGAKVATAAQKAIPALTKGSAVLSFAADAYGQWKEDSHNPSIGETEKVTRAAMKGAGSAGGAWLGAEMGAAVGACVGGPIGAAVGGVVGGVIGSGLGKMAADCANKGVHKAFHGLFH</sequence>
<accession>A0ABT4ICN6</accession>
<protein>
    <submittedName>
        <fullName evidence="1">Uncharacterized protein</fullName>
    </submittedName>
</protein>
<name>A0ABT4ICN6_9ACTO</name>
<keyword evidence="2" id="KW-1185">Reference proteome</keyword>
<gene>
    <name evidence="1" type="ORF">OHJ16_15845</name>
</gene>
<organism evidence="1 2">
    <name type="scientific">Actinomyces israelii</name>
    <dbReference type="NCBI Taxonomy" id="1659"/>
    <lineage>
        <taxon>Bacteria</taxon>
        <taxon>Bacillati</taxon>
        <taxon>Actinomycetota</taxon>
        <taxon>Actinomycetes</taxon>
        <taxon>Actinomycetales</taxon>
        <taxon>Actinomycetaceae</taxon>
        <taxon>Actinomyces</taxon>
    </lineage>
</organism>